<proteinExistence type="inferred from homology"/>
<evidence type="ECO:0000313" key="7">
    <source>
        <dbReference type="EMBL" id="SHJ83254.1"/>
    </source>
</evidence>
<dbReference type="Proteomes" id="UP000184052">
    <property type="component" value="Unassembled WGS sequence"/>
</dbReference>
<protein>
    <recommendedName>
        <fullName evidence="6">Mutator family transposase</fullName>
    </recommendedName>
</protein>
<dbReference type="AlphaFoldDB" id="A0A1M6MIK9"/>
<dbReference type="Pfam" id="PF00872">
    <property type="entry name" value="Transposase_mut"/>
    <property type="match status" value="1"/>
</dbReference>
<dbReference type="STRING" id="1121476.SAMN02745751_03481"/>
<keyword evidence="6" id="KW-0814">Transposable element</keyword>
<evidence type="ECO:0000256" key="3">
    <source>
        <dbReference type="ARBA" id="ARBA00022578"/>
    </source>
</evidence>
<evidence type="ECO:0000256" key="1">
    <source>
        <dbReference type="ARBA" id="ARBA00002190"/>
    </source>
</evidence>
<keyword evidence="5 6" id="KW-0233">DNA recombination</keyword>
<gene>
    <name evidence="7" type="ORF">SAMN02745751_03481</name>
</gene>
<sequence>MTLLDKKEVRRLMKEGKLKDISDIQNLLKAQFKDLIEEMLEGEIEHELGYSKYDYKNKDTFNSRNGKRSKKVKSDYGEIEIDVPRDRTGDFEPKIVKKNQRDVSSIDDQVLSMYAKGMSVRDIQDHLNNLYGIEVSPTMISNITDKILPVITEWQYRPLDSVYAHVVLDAIHYKVRQDRKIVNKAVYIVIGVNLDGFKEVLGMWVGESETSKFWLKVLSDIKNRGVEDILIASIDGLPGFKDAIEVTFPNTEIQRCVIHVIRNSTRYLSYKDRKAFIADLKPVYTAVDETQALEALSFLEEKWGEKYYIAIKPWKDHWNEIATMFKYPSDIRRLIYTTNAIESFNRQLRKVTKSKSIFPTDESLLKMLYLATVDITKKWSQRIRNWSMIIGQLNIFFEGRI</sequence>
<dbReference type="PROSITE" id="PS01007">
    <property type="entry name" value="TRANSPOSASE_MUTATOR"/>
    <property type="match status" value="1"/>
</dbReference>
<evidence type="ECO:0000256" key="2">
    <source>
        <dbReference type="ARBA" id="ARBA00010961"/>
    </source>
</evidence>
<accession>A0A1M6MIK9</accession>
<organism evidence="7 8">
    <name type="scientific">Dethiosulfatibacter aminovorans DSM 17477</name>
    <dbReference type="NCBI Taxonomy" id="1121476"/>
    <lineage>
        <taxon>Bacteria</taxon>
        <taxon>Bacillati</taxon>
        <taxon>Bacillota</taxon>
        <taxon>Tissierellia</taxon>
        <taxon>Dethiosulfatibacter</taxon>
    </lineage>
</organism>
<evidence type="ECO:0000256" key="6">
    <source>
        <dbReference type="RuleBase" id="RU365089"/>
    </source>
</evidence>
<dbReference type="NCBIfam" id="NF033543">
    <property type="entry name" value="transpos_IS256"/>
    <property type="match status" value="1"/>
</dbReference>
<comment type="similarity">
    <text evidence="2 6">Belongs to the transposase mutator family.</text>
</comment>
<keyword evidence="3 6" id="KW-0815">Transposition</keyword>
<keyword evidence="8" id="KW-1185">Reference proteome</keyword>
<dbReference type="PANTHER" id="PTHR33217:SF8">
    <property type="entry name" value="MUTATOR FAMILY TRANSPOSASE"/>
    <property type="match status" value="1"/>
</dbReference>
<dbReference type="InterPro" id="IPR001207">
    <property type="entry name" value="Transposase_mutator"/>
</dbReference>
<comment type="function">
    <text evidence="1 6">Required for the transposition of the insertion element.</text>
</comment>
<keyword evidence="4 6" id="KW-0238">DNA-binding</keyword>
<dbReference type="GO" id="GO:0006313">
    <property type="term" value="P:DNA transposition"/>
    <property type="evidence" value="ECO:0007669"/>
    <property type="project" value="UniProtKB-UniRule"/>
</dbReference>
<evidence type="ECO:0000256" key="5">
    <source>
        <dbReference type="ARBA" id="ARBA00023172"/>
    </source>
</evidence>
<dbReference type="GO" id="GO:0003677">
    <property type="term" value="F:DNA binding"/>
    <property type="evidence" value="ECO:0007669"/>
    <property type="project" value="UniProtKB-UniRule"/>
</dbReference>
<dbReference type="GO" id="GO:0004803">
    <property type="term" value="F:transposase activity"/>
    <property type="evidence" value="ECO:0007669"/>
    <property type="project" value="UniProtKB-UniRule"/>
</dbReference>
<evidence type="ECO:0000256" key="4">
    <source>
        <dbReference type="ARBA" id="ARBA00023125"/>
    </source>
</evidence>
<dbReference type="PANTHER" id="PTHR33217">
    <property type="entry name" value="TRANSPOSASE FOR INSERTION SEQUENCE ELEMENT IS1081"/>
    <property type="match status" value="1"/>
</dbReference>
<evidence type="ECO:0000313" key="8">
    <source>
        <dbReference type="Proteomes" id="UP000184052"/>
    </source>
</evidence>
<dbReference type="EMBL" id="FQZL01000043">
    <property type="protein sequence ID" value="SHJ83254.1"/>
    <property type="molecule type" value="Genomic_DNA"/>
</dbReference>
<reference evidence="7 8" key="1">
    <citation type="submission" date="2016-11" db="EMBL/GenBank/DDBJ databases">
        <authorList>
            <person name="Jaros S."/>
            <person name="Januszkiewicz K."/>
            <person name="Wedrychowicz H."/>
        </authorList>
    </citation>
    <scope>NUCLEOTIDE SEQUENCE [LARGE SCALE GENOMIC DNA]</scope>
    <source>
        <strain evidence="7 8">DSM 17477</strain>
    </source>
</reference>
<name>A0A1M6MIK9_9FIRM</name>
<dbReference type="RefSeq" id="WP_073050852.1">
    <property type="nucleotide sequence ID" value="NZ_FQZL01000043.1"/>
</dbReference>
<dbReference type="OrthoDB" id="9779930at2"/>